<proteinExistence type="inferred from homology"/>
<dbReference type="InterPro" id="IPR000064">
    <property type="entry name" value="NLP_P60_dom"/>
</dbReference>
<dbReference type="EMBL" id="JAUDEA010000002">
    <property type="protein sequence ID" value="MDM8270531.1"/>
    <property type="molecule type" value="Genomic_DNA"/>
</dbReference>
<reference evidence="6 7" key="3">
    <citation type="submission" date="2023-06" db="EMBL/GenBank/DDBJ databases">
        <authorList>
            <person name="Zeman M."/>
            <person name="Kubasova T."/>
            <person name="Jahodarova E."/>
            <person name="Nykrynova M."/>
            <person name="Rychlik I."/>
        </authorList>
    </citation>
    <scope>NUCLEOTIDE SEQUENCE [LARGE SCALE GENOMIC DNA]</scope>
    <source>
        <strain evidence="6 7">153_Feed</strain>
    </source>
</reference>
<organism evidence="6 7">
    <name type="scientific">Thermophilibacter provencensis</name>
    <dbReference type="NCBI Taxonomy" id="1852386"/>
    <lineage>
        <taxon>Bacteria</taxon>
        <taxon>Bacillati</taxon>
        <taxon>Actinomycetota</taxon>
        <taxon>Coriobacteriia</taxon>
        <taxon>Coriobacteriales</taxon>
        <taxon>Atopobiaceae</taxon>
        <taxon>Thermophilibacter</taxon>
    </lineage>
</organism>
<reference evidence="6 7" key="1">
    <citation type="submission" date="2023-06" db="EMBL/GenBank/DDBJ databases">
        <title>Identification and characterization of horizontal gene transfer across gut microbiota members of farm animals based on homology search.</title>
        <authorList>
            <person name="Schwarzerova J."/>
            <person name="Nykrynova M."/>
            <person name="Jureckova K."/>
            <person name="Cejkova D."/>
            <person name="Rychlik I."/>
        </authorList>
    </citation>
    <scope>NUCLEOTIDE SEQUENCE [LARGE SCALE GENOMIC DNA]</scope>
    <source>
        <strain evidence="6 7">153_Feed</strain>
    </source>
</reference>
<evidence type="ECO:0000256" key="4">
    <source>
        <dbReference type="ARBA" id="ARBA00022807"/>
    </source>
</evidence>
<evidence type="ECO:0000256" key="2">
    <source>
        <dbReference type="ARBA" id="ARBA00022670"/>
    </source>
</evidence>
<dbReference type="Proteomes" id="UP001529256">
    <property type="component" value="Unassembled WGS sequence"/>
</dbReference>
<accession>A0ABT7V3D8</accession>
<comment type="caution">
    <text evidence="6">The sequence shown here is derived from an EMBL/GenBank/DDBJ whole genome shotgun (WGS) entry which is preliminary data.</text>
</comment>
<dbReference type="SUPFAM" id="SSF54001">
    <property type="entry name" value="Cysteine proteinases"/>
    <property type="match status" value="1"/>
</dbReference>
<protein>
    <submittedName>
        <fullName evidence="6">NlpC/P60 family protein</fullName>
    </submittedName>
</protein>
<dbReference type="PROSITE" id="PS51935">
    <property type="entry name" value="NLPC_P60"/>
    <property type="match status" value="1"/>
</dbReference>
<reference evidence="7" key="2">
    <citation type="submission" date="2023-06" db="EMBL/GenBank/DDBJ databases">
        <title>Identification and characterization of horizontal gene transfer across gut microbiota members of farm animals based on homology search.</title>
        <authorList>
            <person name="Zeman M."/>
            <person name="Kubasova T."/>
            <person name="Jahodarova E."/>
            <person name="Nykrynova M."/>
            <person name="Rychlik I."/>
        </authorList>
    </citation>
    <scope>NUCLEOTIDE SEQUENCE [LARGE SCALE GENOMIC DNA]</scope>
    <source>
        <strain evidence="7">153_Feed</strain>
    </source>
</reference>
<keyword evidence="7" id="KW-1185">Reference proteome</keyword>
<evidence type="ECO:0000256" key="1">
    <source>
        <dbReference type="ARBA" id="ARBA00007074"/>
    </source>
</evidence>
<dbReference type="Pfam" id="PF18885">
    <property type="entry name" value="DUF5648"/>
    <property type="match status" value="1"/>
</dbReference>
<name>A0ABT7V3D8_9ACTN</name>
<dbReference type="InterPro" id="IPR038765">
    <property type="entry name" value="Papain-like_cys_pep_sf"/>
</dbReference>
<evidence type="ECO:0000313" key="7">
    <source>
        <dbReference type="Proteomes" id="UP001529256"/>
    </source>
</evidence>
<dbReference type="RefSeq" id="WP_289510627.1">
    <property type="nucleotide sequence ID" value="NZ_JAUDEA010000002.1"/>
</dbReference>
<sequence length="292" mass="31992">MTGIERGIATILQYAADDGHGYVLCSGHHATYDPGTDCAGLARLYAATVEGVGVRGYPDFGTWSLRAALTARGWRAIPFAKSKLRRGDLLLRERRDGTGHVVVWLGNNRIVGAEGNWDGRRGDGSGREVCERSYYDYGYNWVLRPPAWCSQDPEGEEPKVAIERVEGGVYRLYNASGGQHMYTSDHGEAEALATAGWSYEGAPYRQGSGAEVYRLYNPYTGGHNWTTSALEVGQSVISGWAYEGVAWRAGTRVELRRLYNQWSGDHVLAAQPEAASLVTSGWTDEGVLCMVD</sequence>
<keyword evidence="2" id="KW-0645">Protease</keyword>
<evidence type="ECO:0000259" key="5">
    <source>
        <dbReference type="PROSITE" id="PS51935"/>
    </source>
</evidence>
<evidence type="ECO:0000313" key="6">
    <source>
        <dbReference type="EMBL" id="MDM8270531.1"/>
    </source>
</evidence>
<dbReference type="Gene3D" id="3.90.1720.10">
    <property type="entry name" value="endopeptidase domain like (from Nostoc punctiforme)"/>
    <property type="match status" value="1"/>
</dbReference>
<dbReference type="InterPro" id="IPR043708">
    <property type="entry name" value="DUF5648"/>
</dbReference>
<keyword evidence="3" id="KW-0378">Hydrolase</keyword>
<dbReference type="Pfam" id="PF00877">
    <property type="entry name" value="NLPC_P60"/>
    <property type="match status" value="1"/>
</dbReference>
<evidence type="ECO:0000256" key="3">
    <source>
        <dbReference type="ARBA" id="ARBA00022801"/>
    </source>
</evidence>
<feature type="domain" description="NlpC/P60" evidence="5">
    <location>
        <begin position="1"/>
        <end position="146"/>
    </location>
</feature>
<comment type="similarity">
    <text evidence="1">Belongs to the peptidase C40 family.</text>
</comment>
<gene>
    <name evidence="6" type="ORF">QUW25_02360</name>
</gene>
<keyword evidence="4" id="KW-0788">Thiol protease</keyword>